<dbReference type="InterPro" id="IPR005552">
    <property type="entry name" value="Scramblase"/>
</dbReference>
<dbReference type="EMBL" id="JARK01001514">
    <property type="protein sequence ID" value="EYB93800.1"/>
    <property type="molecule type" value="Genomic_DNA"/>
</dbReference>
<organism evidence="3 4">
    <name type="scientific">Ancylostoma ceylanicum</name>
    <dbReference type="NCBI Taxonomy" id="53326"/>
    <lineage>
        <taxon>Eukaryota</taxon>
        <taxon>Metazoa</taxon>
        <taxon>Ecdysozoa</taxon>
        <taxon>Nematoda</taxon>
        <taxon>Chromadorea</taxon>
        <taxon>Rhabditida</taxon>
        <taxon>Rhabditina</taxon>
        <taxon>Rhabditomorpha</taxon>
        <taxon>Strongyloidea</taxon>
        <taxon>Ancylostomatidae</taxon>
        <taxon>Ancylostomatinae</taxon>
        <taxon>Ancylostoma</taxon>
    </lineage>
</organism>
<comment type="similarity">
    <text evidence="1 2">Belongs to the phospholipid scramblase family.</text>
</comment>
<protein>
    <recommendedName>
        <fullName evidence="2">Phospholipid scramblase</fullName>
    </recommendedName>
</protein>
<reference evidence="4" key="1">
    <citation type="journal article" date="2015" name="Nat. Genet.">
        <title>The genome and transcriptome of the zoonotic hookworm Ancylostoma ceylanicum identify infection-specific gene families.</title>
        <authorList>
            <person name="Schwarz E.M."/>
            <person name="Hu Y."/>
            <person name="Antoshechkin I."/>
            <person name="Miller M.M."/>
            <person name="Sternberg P.W."/>
            <person name="Aroian R.V."/>
        </authorList>
    </citation>
    <scope>NUCLEOTIDE SEQUENCE</scope>
    <source>
        <strain evidence="4">HY135</strain>
    </source>
</reference>
<name>A0A016STB6_9BILA</name>
<evidence type="ECO:0000256" key="1">
    <source>
        <dbReference type="ARBA" id="ARBA00005350"/>
    </source>
</evidence>
<comment type="function">
    <text evidence="2">May mediate accelerated ATP-independent bidirectional transbilayer migration of phospholipids upon binding calcium ions that results in a loss of phospholipid asymmetry in the plasma membrane.</text>
</comment>
<dbReference type="GO" id="GO:0005886">
    <property type="term" value="C:plasma membrane"/>
    <property type="evidence" value="ECO:0007669"/>
    <property type="project" value="TreeGrafter"/>
</dbReference>
<dbReference type="GO" id="GO:0017128">
    <property type="term" value="F:phospholipid scramblase activity"/>
    <property type="evidence" value="ECO:0007669"/>
    <property type="project" value="InterPro"/>
</dbReference>
<keyword evidence="2" id="KW-0449">Lipoprotein</keyword>
<gene>
    <name evidence="3" type="primary">Acey_s0178.g638</name>
    <name evidence="3" type="ORF">Y032_0178g638</name>
</gene>
<keyword evidence="4" id="KW-1185">Reference proteome</keyword>
<evidence type="ECO:0000313" key="3">
    <source>
        <dbReference type="EMBL" id="EYB93800.1"/>
    </source>
</evidence>
<evidence type="ECO:0000313" key="4">
    <source>
        <dbReference type="Proteomes" id="UP000024635"/>
    </source>
</evidence>
<comment type="cofactor">
    <cofactor evidence="2">
        <name>Ca(2+)</name>
        <dbReference type="ChEBI" id="CHEBI:29108"/>
    </cofactor>
</comment>
<dbReference type="AlphaFoldDB" id="A0A016STB6"/>
<keyword evidence="2" id="KW-0106">Calcium</keyword>
<comment type="caution">
    <text evidence="3">The sequence shown here is derived from an EMBL/GenBank/DDBJ whole genome shotgun (WGS) entry which is preliminary data.</text>
</comment>
<proteinExistence type="inferred from homology"/>
<keyword evidence="2" id="KW-0564">Palmitate</keyword>
<dbReference type="OrthoDB" id="5872820at2759"/>
<dbReference type="STRING" id="53326.A0A016STB6"/>
<accession>A0A016STB6</accession>
<dbReference type="Proteomes" id="UP000024635">
    <property type="component" value="Unassembled WGS sequence"/>
</dbReference>
<dbReference type="PANTHER" id="PTHR23248:SF9">
    <property type="entry name" value="PHOSPHOLIPID SCRAMBLASE"/>
    <property type="match status" value="1"/>
</dbReference>
<evidence type="ECO:0000256" key="2">
    <source>
        <dbReference type="RuleBase" id="RU363116"/>
    </source>
</evidence>
<dbReference type="PANTHER" id="PTHR23248">
    <property type="entry name" value="PHOSPHOLIPID SCRAMBLASE-RELATED"/>
    <property type="match status" value="1"/>
</dbReference>
<dbReference type="Pfam" id="PF03803">
    <property type="entry name" value="Scramblase"/>
    <property type="match status" value="1"/>
</dbReference>
<sequence length="344" mass="38488">MRDGWVPDAPCSLHETTTSECSCYVYLNGEVNMMKDLTPELRGRKQAAWGVYKSIKDVVKKTKKTRLSAHLFNTTVLPALTYASETWALRKQDENAVSVIERFDREGGDGGLDVLNTLDGLVVKQRVEMIEVLTTIDTNNKYDVYAPAGGLLFYAYEQSNCLVRLCAGRRRPFTMHIVDSNGQEFITVRRRCKCCFCLNDNETKLFACCCCCREAIRVESPPGNEIGRVYQTCGTMLRFDICDSSGRIARIVGPSFLGMGCCTCCFPNKVFKIYADDGTEIGTITKKFGGFFKELLTNADVFHVEFPVDLSVEGKSLLLSTVFLIDFVAFEENPKDEVIRGGLT</sequence>